<dbReference type="PANTHER" id="PTHR47331:SF1">
    <property type="entry name" value="GAG-LIKE PROTEIN"/>
    <property type="match status" value="1"/>
</dbReference>
<dbReference type="Proteomes" id="UP001162162">
    <property type="component" value="Unassembled WGS sequence"/>
</dbReference>
<dbReference type="AlphaFoldDB" id="A0AAV8YXF0"/>
<keyword evidence="2" id="KW-1185">Reference proteome</keyword>
<sequence length="88" mass="10516">MSFDRPCTKRGILSELARVYDPLGYLTPVTFYIKHLLQQIWHSSCDWDDSLPEPLTRQWLKYKSEIYFLSDISVDRQLIFDRNSPFIT</sequence>
<accession>A0AAV8YXF0</accession>
<dbReference type="PANTHER" id="PTHR47331">
    <property type="entry name" value="PHD-TYPE DOMAIN-CONTAINING PROTEIN"/>
    <property type="match status" value="1"/>
</dbReference>
<evidence type="ECO:0000313" key="1">
    <source>
        <dbReference type="EMBL" id="KAJ8955693.1"/>
    </source>
</evidence>
<reference evidence="1" key="1">
    <citation type="journal article" date="2023" name="Insect Mol. Biol.">
        <title>Genome sequencing provides insights into the evolution of gene families encoding plant cell wall-degrading enzymes in longhorned beetles.</title>
        <authorList>
            <person name="Shin N.R."/>
            <person name="Okamura Y."/>
            <person name="Kirsch R."/>
            <person name="Pauchet Y."/>
        </authorList>
    </citation>
    <scope>NUCLEOTIDE SEQUENCE</scope>
    <source>
        <strain evidence="1">AMC_N1</strain>
    </source>
</reference>
<gene>
    <name evidence="1" type="ORF">NQ318_008564</name>
</gene>
<protein>
    <submittedName>
        <fullName evidence="1">Uncharacterized protein</fullName>
    </submittedName>
</protein>
<dbReference type="Pfam" id="PF05380">
    <property type="entry name" value="Peptidase_A17"/>
    <property type="match status" value="1"/>
</dbReference>
<dbReference type="EMBL" id="JAPWTK010000036">
    <property type="protein sequence ID" value="KAJ8955693.1"/>
    <property type="molecule type" value="Genomic_DNA"/>
</dbReference>
<name>A0AAV8YXF0_9CUCU</name>
<dbReference type="InterPro" id="IPR008042">
    <property type="entry name" value="Retrotrans_Pao"/>
</dbReference>
<proteinExistence type="predicted"/>
<organism evidence="1 2">
    <name type="scientific">Aromia moschata</name>
    <dbReference type="NCBI Taxonomy" id="1265417"/>
    <lineage>
        <taxon>Eukaryota</taxon>
        <taxon>Metazoa</taxon>
        <taxon>Ecdysozoa</taxon>
        <taxon>Arthropoda</taxon>
        <taxon>Hexapoda</taxon>
        <taxon>Insecta</taxon>
        <taxon>Pterygota</taxon>
        <taxon>Neoptera</taxon>
        <taxon>Endopterygota</taxon>
        <taxon>Coleoptera</taxon>
        <taxon>Polyphaga</taxon>
        <taxon>Cucujiformia</taxon>
        <taxon>Chrysomeloidea</taxon>
        <taxon>Cerambycidae</taxon>
        <taxon>Cerambycinae</taxon>
        <taxon>Callichromatini</taxon>
        <taxon>Aromia</taxon>
    </lineage>
</organism>
<comment type="caution">
    <text evidence="1">The sequence shown here is derived from an EMBL/GenBank/DDBJ whole genome shotgun (WGS) entry which is preliminary data.</text>
</comment>
<evidence type="ECO:0000313" key="2">
    <source>
        <dbReference type="Proteomes" id="UP001162162"/>
    </source>
</evidence>